<feature type="domain" description="Protein kinase" evidence="5">
    <location>
        <begin position="17"/>
        <end position="320"/>
    </location>
</feature>
<comment type="caution">
    <text evidence="7">The sequence shown here is derived from an EMBL/GenBank/DDBJ whole genome shotgun (WGS) entry which is preliminary data.</text>
</comment>
<keyword evidence="1 3" id="KW-0547">Nucleotide-binding</keyword>
<dbReference type="Gene3D" id="1.10.510.10">
    <property type="entry name" value="Transferase(Phosphotransferase) domain 1"/>
    <property type="match status" value="1"/>
</dbReference>
<dbReference type="InterPro" id="IPR017441">
    <property type="entry name" value="Protein_kinase_ATP_BS"/>
</dbReference>
<feature type="compositionally biased region" description="Low complexity" evidence="4">
    <location>
        <begin position="335"/>
        <end position="344"/>
    </location>
</feature>
<dbReference type="PANTHER" id="PTHR46699">
    <property type="entry name" value="SERINE/THREONINE-PROTEIN KINASE STN8, CHLOROPLASTIC-RELATED"/>
    <property type="match status" value="1"/>
</dbReference>
<sequence>MAGFVAALLCARAQPAVRLGALIGEGTYGAVYRAHVGSECAVAKRALVGVQHAADYLDTEEVLNAVLRKARPDSPHLAPFLGSASVDGVHFLLWRESGHASLRELLARGDEGVLELAMLLGVDVADRHALMREVLRQLLEGLSDVHACGIVHRDIKPENVLVDPATRTLRLIDFGSACEFGAWPFRRGYRADRGPCSTLYCPPEELIDESAPFAYDIYSAAIVWLRLVMPALHGGSDDGALAHFRADLARAGGRLDGWLSAWLAGGARVRADEAVAWARGLELFDGGVEGRLAWRLLRTMLEPEASRRVSAREALAGPYLGRSCAEPDDGGAAKGPGAALTPAGNKDDGANPPPCYVDDYDPPSILSGLDRALSRARAAVPNAGAAVRSGALFALELAPPLGLILEEGDDVARARRARLLREDVRGASRARQRSRAAAAAAALTGERGVVVASVLDGGSAIASGRVSAGDELVAVGPFDVSELGLDAVLEMLSRWSAPTVRLCFRTAARDASSAES</sequence>
<dbReference type="PROSITE" id="PS50011">
    <property type="entry name" value="PROTEIN_KINASE_DOM"/>
    <property type="match status" value="1"/>
</dbReference>
<evidence type="ECO:0008006" key="9">
    <source>
        <dbReference type="Google" id="ProtNLM"/>
    </source>
</evidence>
<keyword evidence="2 3" id="KW-0067">ATP-binding</keyword>
<protein>
    <recommendedName>
        <fullName evidence="9">Protein kinase domain-containing protein</fullName>
    </recommendedName>
</protein>
<evidence type="ECO:0000313" key="8">
    <source>
        <dbReference type="Proteomes" id="UP000751190"/>
    </source>
</evidence>
<evidence type="ECO:0000256" key="4">
    <source>
        <dbReference type="SAM" id="MobiDB-lite"/>
    </source>
</evidence>
<accession>A0A8J6CFC0</accession>
<dbReference type="OMA" id="WERLAGC"/>
<dbReference type="InterPro" id="IPR000719">
    <property type="entry name" value="Prot_kinase_dom"/>
</dbReference>
<dbReference type="PROSITE" id="PS00108">
    <property type="entry name" value="PROTEIN_KINASE_ST"/>
    <property type="match status" value="1"/>
</dbReference>
<dbReference type="Gene3D" id="2.30.42.10">
    <property type="match status" value="1"/>
</dbReference>
<dbReference type="Pfam" id="PF00069">
    <property type="entry name" value="Pkinase"/>
    <property type="match status" value="1"/>
</dbReference>
<dbReference type="InterPro" id="IPR008271">
    <property type="entry name" value="Ser/Thr_kinase_AS"/>
</dbReference>
<evidence type="ECO:0000313" key="7">
    <source>
        <dbReference type="EMBL" id="KAG8467855.1"/>
    </source>
</evidence>
<evidence type="ECO:0000256" key="3">
    <source>
        <dbReference type="PROSITE-ProRule" id="PRU10141"/>
    </source>
</evidence>
<dbReference type="PANTHER" id="PTHR46699:SF1">
    <property type="entry name" value="SERINE_THREONINE-PROTEIN KINASE STN8, CHLOROPLASTIC"/>
    <property type="match status" value="1"/>
</dbReference>
<dbReference type="OrthoDB" id="48890at2759"/>
<evidence type="ECO:0000256" key="1">
    <source>
        <dbReference type="ARBA" id="ARBA00022741"/>
    </source>
</evidence>
<dbReference type="InterPro" id="IPR011009">
    <property type="entry name" value="Kinase-like_dom_sf"/>
</dbReference>
<gene>
    <name evidence="7" type="ORF">KFE25_006907</name>
</gene>
<dbReference type="EMBL" id="JAGTXO010000005">
    <property type="protein sequence ID" value="KAG8467855.1"/>
    <property type="molecule type" value="Genomic_DNA"/>
</dbReference>
<dbReference type="InterPro" id="IPR036034">
    <property type="entry name" value="PDZ_sf"/>
</dbReference>
<dbReference type="GO" id="GO:0004672">
    <property type="term" value="F:protein kinase activity"/>
    <property type="evidence" value="ECO:0007669"/>
    <property type="project" value="InterPro"/>
</dbReference>
<dbReference type="PROSITE" id="PS50106">
    <property type="entry name" value="PDZ"/>
    <property type="match status" value="1"/>
</dbReference>
<dbReference type="InterPro" id="IPR001478">
    <property type="entry name" value="PDZ"/>
</dbReference>
<dbReference type="Proteomes" id="UP000751190">
    <property type="component" value="Unassembled WGS sequence"/>
</dbReference>
<dbReference type="Gene3D" id="3.30.200.20">
    <property type="entry name" value="Phosphorylase Kinase, domain 1"/>
    <property type="match status" value="1"/>
</dbReference>
<dbReference type="PROSITE" id="PS00107">
    <property type="entry name" value="PROTEIN_KINASE_ATP"/>
    <property type="match status" value="1"/>
</dbReference>
<feature type="region of interest" description="Disordered" evidence="4">
    <location>
        <begin position="327"/>
        <end position="357"/>
    </location>
</feature>
<evidence type="ECO:0000259" key="5">
    <source>
        <dbReference type="PROSITE" id="PS50011"/>
    </source>
</evidence>
<reference evidence="7" key="1">
    <citation type="submission" date="2021-05" db="EMBL/GenBank/DDBJ databases">
        <title>The genome of the haptophyte Pavlova lutheri (Diacronema luteri, Pavlovales) - a model for lipid biosynthesis in eukaryotic algae.</title>
        <authorList>
            <person name="Hulatt C.J."/>
            <person name="Posewitz M.C."/>
        </authorList>
    </citation>
    <scope>NUCLEOTIDE SEQUENCE</scope>
    <source>
        <strain evidence="7">NIVA-4/92</strain>
    </source>
</reference>
<dbReference type="GO" id="GO:0005524">
    <property type="term" value="F:ATP binding"/>
    <property type="evidence" value="ECO:0007669"/>
    <property type="project" value="UniProtKB-UniRule"/>
</dbReference>
<keyword evidence="8" id="KW-1185">Reference proteome</keyword>
<proteinExistence type="predicted"/>
<organism evidence="7 8">
    <name type="scientific">Diacronema lutheri</name>
    <name type="common">Unicellular marine alga</name>
    <name type="synonym">Monochrysis lutheri</name>
    <dbReference type="NCBI Taxonomy" id="2081491"/>
    <lineage>
        <taxon>Eukaryota</taxon>
        <taxon>Haptista</taxon>
        <taxon>Haptophyta</taxon>
        <taxon>Pavlovophyceae</taxon>
        <taxon>Pavlovales</taxon>
        <taxon>Pavlovaceae</taxon>
        <taxon>Diacronema</taxon>
    </lineage>
</organism>
<dbReference type="SUPFAM" id="SSF50156">
    <property type="entry name" value="PDZ domain-like"/>
    <property type="match status" value="1"/>
</dbReference>
<name>A0A8J6CFC0_DIALT</name>
<feature type="binding site" evidence="3">
    <location>
        <position position="44"/>
    </location>
    <ligand>
        <name>ATP</name>
        <dbReference type="ChEBI" id="CHEBI:30616"/>
    </ligand>
</feature>
<dbReference type="SUPFAM" id="SSF56112">
    <property type="entry name" value="Protein kinase-like (PK-like)"/>
    <property type="match status" value="1"/>
</dbReference>
<evidence type="ECO:0000256" key="2">
    <source>
        <dbReference type="ARBA" id="ARBA00022840"/>
    </source>
</evidence>
<evidence type="ECO:0000259" key="6">
    <source>
        <dbReference type="PROSITE" id="PS50106"/>
    </source>
</evidence>
<dbReference type="AlphaFoldDB" id="A0A8J6CFC0"/>
<dbReference type="CDD" id="cd00136">
    <property type="entry name" value="PDZ_canonical"/>
    <property type="match status" value="1"/>
</dbReference>
<feature type="domain" description="PDZ" evidence="6">
    <location>
        <begin position="443"/>
        <end position="492"/>
    </location>
</feature>
<dbReference type="SMART" id="SM00220">
    <property type="entry name" value="S_TKc"/>
    <property type="match status" value="1"/>
</dbReference>